<keyword evidence="1" id="KW-0472">Membrane</keyword>
<dbReference type="RefSeq" id="WP_145444860.1">
    <property type="nucleotide sequence ID" value="NZ_CP036280.1"/>
</dbReference>
<dbReference type="EMBL" id="CP036280">
    <property type="protein sequence ID" value="QDU70707.1"/>
    <property type="molecule type" value="Genomic_DNA"/>
</dbReference>
<proteinExistence type="predicted"/>
<name>A0A518BUT5_9BACT</name>
<feature type="domain" description="Glycosyltransferase 2-like" evidence="2">
    <location>
        <begin position="47"/>
        <end position="149"/>
    </location>
</feature>
<dbReference type="InterPro" id="IPR050256">
    <property type="entry name" value="Glycosyltransferase_2"/>
</dbReference>
<dbReference type="Proteomes" id="UP000320386">
    <property type="component" value="Chromosome"/>
</dbReference>
<feature type="transmembrane region" description="Helical" evidence="1">
    <location>
        <begin position="357"/>
        <end position="377"/>
    </location>
</feature>
<dbReference type="SUPFAM" id="SSF53448">
    <property type="entry name" value="Nucleotide-diphospho-sugar transferases"/>
    <property type="match status" value="1"/>
</dbReference>
<evidence type="ECO:0000313" key="3">
    <source>
        <dbReference type="EMBL" id="QDU70707.1"/>
    </source>
</evidence>
<dbReference type="AlphaFoldDB" id="A0A518BUT5"/>
<dbReference type="PANTHER" id="PTHR48090">
    <property type="entry name" value="UNDECAPRENYL-PHOSPHATE 4-DEOXY-4-FORMAMIDO-L-ARABINOSE TRANSFERASE-RELATED"/>
    <property type="match status" value="1"/>
</dbReference>
<feature type="transmembrane region" description="Helical" evidence="1">
    <location>
        <begin position="303"/>
        <end position="323"/>
    </location>
</feature>
<dbReference type="KEGG" id="mcad:Pan265_05380"/>
<feature type="transmembrane region" description="Helical" evidence="1">
    <location>
        <begin position="329"/>
        <end position="350"/>
    </location>
</feature>
<protein>
    <submittedName>
        <fullName evidence="3">N-glycosyltransferase</fullName>
    </submittedName>
</protein>
<evidence type="ECO:0000256" key="1">
    <source>
        <dbReference type="SAM" id="Phobius"/>
    </source>
</evidence>
<evidence type="ECO:0000313" key="4">
    <source>
        <dbReference type="Proteomes" id="UP000320386"/>
    </source>
</evidence>
<dbReference type="CDD" id="cd06438">
    <property type="entry name" value="EpsO_like"/>
    <property type="match status" value="1"/>
</dbReference>
<dbReference type="OrthoDB" id="9797391at2"/>
<dbReference type="InterPro" id="IPR029044">
    <property type="entry name" value="Nucleotide-diphossugar_trans"/>
</dbReference>
<accession>A0A518BUT5</accession>
<dbReference type="InterPro" id="IPR001173">
    <property type="entry name" value="Glyco_trans_2-like"/>
</dbReference>
<keyword evidence="3" id="KW-0808">Transferase</keyword>
<organism evidence="3 4">
    <name type="scientific">Mucisphaera calidilacus</name>
    <dbReference type="NCBI Taxonomy" id="2527982"/>
    <lineage>
        <taxon>Bacteria</taxon>
        <taxon>Pseudomonadati</taxon>
        <taxon>Planctomycetota</taxon>
        <taxon>Phycisphaerae</taxon>
        <taxon>Phycisphaerales</taxon>
        <taxon>Phycisphaeraceae</taxon>
        <taxon>Mucisphaera</taxon>
    </lineage>
</organism>
<keyword evidence="1" id="KW-1133">Transmembrane helix</keyword>
<evidence type="ECO:0000259" key="2">
    <source>
        <dbReference type="Pfam" id="PF00535"/>
    </source>
</evidence>
<sequence length="397" mass="42664">MTVTDALLLLIALPPTLCIAVVVAEAWLGFLLPKRKPSSDCTPGPITVLIPAHNEETGITTTIASVQPQLRSEDRVLVVADNCSDNTADNARVAGAEVIERHNEHERGKGYALAHGIEHLTANPPAVVVFIDADCTLAPDSLLPLARQAVSRQRPAQSLNLVDPPEQPSLKDRISVLAFLVKNLVRTRGLARLNLPCALTGTGMAMPWDLITTVDFASGHLVEDMQLGVNLTLTGKSARLCEQALVTSPAPSDQNAAGTQRTRWEHGHLQTIINHAPRLILHGITRFRIDPLVAGIDLTVPPLAMLCVLWLAITIALAAVATLTPFGLGALITLVAAGLLLLLTVVTAVIRDGGQRVGLVHLLAVPLYILWKIPLYLRFLVARQTTWVRTQRDNGSG</sequence>
<dbReference type="Gene3D" id="3.90.550.10">
    <property type="entry name" value="Spore Coat Polysaccharide Biosynthesis Protein SpsA, Chain A"/>
    <property type="match status" value="1"/>
</dbReference>
<dbReference type="PANTHER" id="PTHR48090:SF6">
    <property type="entry name" value="SLR5056 PROTEIN"/>
    <property type="match status" value="1"/>
</dbReference>
<keyword evidence="4" id="KW-1185">Reference proteome</keyword>
<dbReference type="Pfam" id="PF00535">
    <property type="entry name" value="Glycos_transf_2"/>
    <property type="match status" value="1"/>
</dbReference>
<feature type="transmembrane region" description="Helical" evidence="1">
    <location>
        <begin position="6"/>
        <end position="28"/>
    </location>
</feature>
<reference evidence="3 4" key="1">
    <citation type="submission" date="2019-02" db="EMBL/GenBank/DDBJ databases">
        <title>Deep-cultivation of Planctomycetes and their phenomic and genomic characterization uncovers novel biology.</title>
        <authorList>
            <person name="Wiegand S."/>
            <person name="Jogler M."/>
            <person name="Boedeker C."/>
            <person name="Pinto D."/>
            <person name="Vollmers J."/>
            <person name="Rivas-Marin E."/>
            <person name="Kohn T."/>
            <person name="Peeters S.H."/>
            <person name="Heuer A."/>
            <person name="Rast P."/>
            <person name="Oberbeckmann S."/>
            <person name="Bunk B."/>
            <person name="Jeske O."/>
            <person name="Meyerdierks A."/>
            <person name="Storesund J.E."/>
            <person name="Kallscheuer N."/>
            <person name="Luecker S."/>
            <person name="Lage O.M."/>
            <person name="Pohl T."/>
            <person name="Merkel B.J."/>
            <person name="Hornburger P."/>
            <person name="Mueller R.-W."/>
            <person name="Bruemmer F."/>
            <person name="Labrenz M."/>
            <person name="Spormann A.M."/>
            <person name="Op den Camp H."/>
            <person name="Overmann J."/>
            <person name="Amann R."/>
            <person name="Jetten M.S.M."/>
            <person name="Mascher T."/>
            <person name="Medema M.H."/>
            <person name="Devos D.P."/>
            <person name="Kaster A.-K."/>
            <person name="Ovreas L."/>
            <person name="Rohde M."/>
            <person name="Galperin M.Y."/>
            <person name="Jogler C."/>
        </authorList>
    </citation>
    <scope>NUCLEOTIDE SEQUENCE [LARGE SCALE GENOMIC DNA]</scope>
    <source>
        <strain evidence="3 4">Pan265</strain>
    </source>
</reference>
<keyword evidence="1" id="KW-0812">Transmembrane</keyword>
<dbReference type="GO" id="GO:0016740">
    <property type="term" value="F:transferase activity"/>
    <property type="evidence" value="ECO:0007669"/>
    <property type="project" value="UniProtKB-KW"/>
</dbReference>
<gene>
    <name evidence="3" type="ORF">Pan265_05380</name>
</gene>